<comment type="caution">
    <text evidence="2">The sequence shown here is derived from an EMBL/GenBank/DDBJ whole genome shotgun (WGS) entry which is preliminary data.</text>
</comment>
<keyword evidence="1" id="KW-0812">Transmembrane</keyword>
<dbReference type="EMBL" id="MSLT01000024">
    <property type="protein sequence ID" value="OUD11640.1"/>
    <property type="molecule type" value="Genomic_DNA"/>
</dbReference>
<keyword evidence="3" id="KW-1185">Reference proteome</keyword>
<dbReference type="RefSeq" id="WP_086489655.1">
    <property type="nucleotide sequence ID" value="NZ_MSLT01000024.1"/>
</dbReference>
<name>A0A251X439_9GAMM</name>
<evidence type="ECO:0000256" key="1">
    <source>
        <dbReference type="SAM" id="Phobius"/>
    </source>
</evidence>
<keyword evidence="1" id="KW-1133">Transmembrane helix</keyword>
<organism evidence="2 3">
    <name type="scientific">Thioflexithrix psekupsensis</name>
    <dbReference type="NCBI Taxonomy" id="1570016"/>
    <lineage>
        <taxon>Bacteria</taxon>
        <taxon>Pseudomonadati</taxon>
        <taxon>Pseudomonadota</taxon>
        <taxon>Gammaproteobacteria</taxon>
        <taxon>Thiotrichales</taxon>
        <taxon>Thioflexithrix</taxon>
    </lineage>
</organism>
<evidence type="ECO:0000313" key="2">
    <source>
        <dbReference type="EMBL" id="OUD11640.1"/>
    </source>
</evidence>
<dbReference type="Proteomes" id="UP000194798">
    <property type="component" value="Unassembled WGS sequence"/>
</dbReference>
<feature type="transmembrane region" description="Helical" evidence="1">
    <location>
        <begin position="12"/>
        <end position="42"/>
    </location>
</feature>
<proteinExistence type="predicted"/>
<accession>A0A251X439</accession>
<reference evidence="2 3" key="1">
    <citation type="submission" date="2016-12" db="EMBL/GenBank/DDBJ databases">
        <title>Thioflexothrix psekupsii D3 genome sequencing and assembly.</title>
        <authorList>
            <person name="Fomenkov A."/>
            <person name="Vincze T."/>
            <person name="Grabovich M."/>
            <person name="Anton B.P."/>
            <person name="Dubinina G."/>
            <person name="Orlova M."/>
            <person name="Belousova E."/>
            <person name="Roberts R.J."/>
        </authorList>
    </citation>
    <scope>NUCLEOTIDE SEQUENCE [LARGE SCALE GENOMIC DNA]</scope>
    <source>
        <strain evidence="2">D3</strain>
    </source>
</reference>
<sequence>MIKNVIQQLGFALLIIGLFTLVISGFLVIALFAFILLVLALIGDHLISLKKTQISSDDAFIDSSTAAQRNCK</sequence>
<evidence type="ECO:0000313" key="3">
    <source>
        <dbReference type="Proteomes" id="UP000194798"/>
    </source>
</evidence>
<gene>
    <name evidence="2" type="ORF">TPSD3_16415</name>
</gene>
<protein>
    <submittedName>
        <fullName evidence="2">Uncharacterized protein</fullName>
    </submittedName>
</protein>
<dbReference type="AlphaFoldDB" id="A0A251X439"/>
<keyword evidence="1" id="KW-0472">Membrane</keyword>